<dbReference type="InParanoid" id="G0R2U4"/>
<dbReference type="AlphaFoldDB" id="G0R2U4"/>
<accession>G0R2U4</accession>
<gene>
    <name evidence="3" type="ORF">IMG5_181450</name>
</gene>
<dbReference type="RefSeq" id="XP_004027561.1">
    <property type="nucleotide sequence ID" value="XM_004027512.1"/>
</dbReference>
<proteinExistence type="predicted"/>
<evidence type="ECO:0000313" key="3">
    <source>
        <dbReference type="EMBL" id="EGR28216.1"/>
    </source>
</evidence>
<sequence length="269" mass="32632">MKSEPFEDIDFKIQEYPLFSTTINNFCKFSCVLFQRDNLYQKQFQKLKIFSYFLKLIQFPVLDCMDTQGRKWFLDQLIKISKMSEQSVSVLNEVYQLLVNEIQKLEEMLDNNQKLENINDFSDIISNELFFKTRSLDHNQIFQNRDSQIIRPVILFSHLSYIEVLVQVLSANIQSKKNKQILQINIKNQKSKVKKQRLFRKNYKDYMQFQLIKQIVKKYIIQLKVYKKWNRMKIKKEKFLNSFHKQLVWIAIINLFLYIGLQEITFNLF</sequence>
<evidence type="ECO:0000313" key="4">
    <source>
        <dbReference type="Proteomes" id="UP000008983"/>
    </source>
</evidence>
<feature type="coiled-coil region" evidence="1">
    <location>
        <begin position="88"/>
        <end position="118"/>
    </location>
</feature>
<keyword evidence="2" id="KW-0472">Membrane</keyword>
<protein>
    <submittedName>
        <fullName evidence="3">Ubiquitin hect domain family protein</fullName>
    </submittedName>
</protein>
<keyword evidence="2" id="KW-0812">Transmembrane</keyword>
<feature type="transmembrane region" description="Helical" evidence="2">
    <location>
        <begin position="243"/>
        <end position="261"/>
    </location>
</feature>
<dbReference type="Proteomes" id="UP000008983">
    <property type="component" value="Unassembled WGS sequence"/>
</dbReference>
<reference evidence="3 4" key="1">
    <citation type="submission" date="2011-07" db="EMBL/GenBank/DDBJ databases">
        <authorList>
            <person name="Coyne R."/>
            <person name="Brami D."/>
            <person name="Johnson J."/>
            <person name="Hostetler J."/>
            <person name="Hannick L."/>
            <person name="Clark T."/>
            <person name="Cassidy-Hanley D."/>
            <person name="Inman J."/>
        </authorList>
    </citation>
    <scope>NUCLEOTIDE SEQUENCE [LARGE SCALE GENOMIC DNA]</scope>
    <source>
        <strain evidence="3 4">G5</strain>
    </source>
</reference>
<evidence type="ECO:0000256" key="1">
    <source>
        <dbReference type="SAM" id="Coils"/>
    </source>
</evidence>
<keyword evidence="1" id="KW-0175">Coiled coil</keyword>
<keyword evidence="4" id="KW-1185">Reference proteome</keyword>
<organism evidence="3 4">
    <name type="scientific">Ichthyophthirius multifiliis</name>
    <name type="common">White spot disease agent</name>
    <name type="synonym">Ich</name>
    <dbReference type="NCBI Taxonomy" id="5932"/>
    <lineage>
        <taxon>Eukaryota</taxon>
        <taxon>Sar</taxon>
        <taxon>Alveolata</taxon>
        <taxon>Ciliophora</taxon>
        <taxon>Intramacronucleata</taxon>
        <taxon>Oligohymenophorea</taxon>
        <taxon>Hymenostomatida</taxon>
        <taxon>Ophryoglenina</taxon>
        <taxon>Ichthyophthirius</taxon>
    </lineage>
</organism>
<dbReference type="GeneID" id="14904268"/>
<keyword evidence="2" id="KW-1133">Transmembrane helix</keyword>
<dbReference type="EMBL" id="GL984282">
    <property type="protein sequence ID" value="EGR28216.1"/>
    <property type="molecule type" value="Genomic_DNA"/>
</dbReference>
<name>G0R2U4_ICHMU</name>
<evidence type="ECO:0000256" key="2">
    <source>
        <dbReference type="SAM" id="Phobius"/>
    </source>
</evidence>